<dbReference type="OrthoDB" id="262125at2"/>
<dbReference type="InterPro" id="IPR001375">
    <property type="entry name" value="Peptidase_S9_cat"/>
</dbReference>
<dbReference type="PANTHER" id="PTHR42776">
    <property type="entry name" value="SERINE PEPTIDASE S9 FAMILY MEMBER"/>
    <property type="match status" value="1"/>
</dbReference>
<sequence length="746" mass="77736">MLPDDIALLRTPGRAAVLPDGSAAVVAVLTPDLAADETTGSLWRVPLATRTDTDADLGTDLATGFSTRARAPHRLTRGHRDTEPVVSPDGQLLAFVRAAPGSPGQLHLLDLQGGEPVALTDAPLGVQRPRFSPDGRRLLVLARVPEEGRYVRGGDPAAEAPRLVDTFRYRADGVGFVHDRPRHAHVLDVPTPAALEAWPAAPRDGIDGHADGPPDGHAGGDGRGPGEDGLLPHLQDVTPGEHDVAAAEWWPAGLAGDAVLVVAGVHAGRGTDLRADALLLPVPATTAGTGDDAPWPTRATRLTDADAGSTLGVVAAAASPDGSAVWLLAQRLGEGGRDFVGRPTTLHHLALATDGHGDGDGDGDGDGPRPAGEPRALTDEDVDLDADVLVPVGDEVLVARVHRGAQPLLAVAPDGTARTLVEGPLVVTAAAPAPDGGAVVTAAAPDSAGDLHRLRADGTLHRLTDLSAPLRAAGLRPAVELHATAPDGTDVHGWVVRPDPGAHPAPHPTLLMIHGGPHAQYTGAVFDEAQVLARAGYAVVMGNPRGSAGYGRAHATAIHRAMGTVDTDDVLALLDEALRADDLDAGRTGVLGGSYGGYLTAWLTTRTDRFAAAVVERGFLDPVSFVGSSDIGWFFGLEYVGDDATPEGAAQVAAQSPMAHVGAVRTPTLVVHSEQDWRCPVEQGQRWFVELRRRGVPTRLLLFPGEGHELSRSGRPRHRVARFEHLLRWFDERLPVTGRSSASPTG</sequence>
<feature type="region of interest" description="Disordered" evidence="3">
    <location>
        <begin position="351"/>
        <end position="379"/>
    </location>
</feature>
<evidence type="ECO:0000259" key="4">
    <source>
        <dbReference type="Pfam" id="PF00326"/>
    </source>
</evidence>
<dbReference type="Pfam" id="PF07676">
    <property type="entry name" value="PD40"/>
    <property type="match status" value="1"/>
</dbReference>
<feature type="domain" description="Peptidase S9 prolyl oligopeptidase catalytic" evidence="4">
    <location>
        <begin position="527"/>
        <end position="734"/>
    </location>
</feature>
<dbReference type="Gene3D" id="2.120.10.30">
    <property type="entry name" value="TolB, C-terminal domain"/>
    <property type="match status" value="1"/>
</dbReference>
<name>A0A1I0VJB5_9CELL</name>
<gene>
    <name evidence="5" type="ORF">SAMN05421867_101435</name>
</gene>
<dbReference type="STRING" id="988821.SAMN05421867_101435"/>
<feature type="compositionally biased region" description="Basic and acidic residues" evidence="3">
    <location>
        <begin position="204"/>
        <end position="226"/>
    </location>
</feature>
<accession>A0A1I0VJB5</accession>
<dbReference type="InterPro" id="IPR029058">
    <property type="entry name" value="AB_hydrolase_fold"/>
</dbReference>
<dbReference type="Proteomes" id="UP000199012">
    <property type="component" value="Unassembled WGS sequence"/>
</dbReference>
<evidence type="ECO:0000313" key="6">
    <source>
        <dbReference type="Proteomes" id="UP000199012"/>
    </source>
</evidence>
<dbReference type="SUPFAM" id="SSF82171">
    <property type="entry name" value="DPP6 N-terminal domain-like"/>
    <property type="match status" value="1"/>
</dbReference>
<dbReference type="GO" id="GO:0004252">
    <property type="term" value="F:serine-type endopeptidase activity"/>
    <property type="evidence" value="ECO:0007669"/>
    <property type="project" value="TreeGrafter"/>
</dbReference>
<evidence type="ECO:0000256" key="2">
    <source>
        <dbReference type="ARBA" id="ARBA00022825"/>
    </source>
</evidence>
<keyword evidence="1" id="KW-0378">Hydrolase</keyword>
<dbReference type="GO" id="GO:0004177">
    <property type="term" value="F:aminopeptidase activity"/>
    <property type="evidence" value="ECO:0007669"/>
    <property type="project" value="UniProtKB-KW"/>
</dbReference>
<reference evidence="5 6" key="1">
    <citation type="submission" date="2016-10" db="EMBL/GenBank/DDBJ databases">
        <authorList>
            <person name="de Groot N.N."/>
        </authorList>
    </citation>
    <scope>NUCLEOTIDE SEQUENCE [LARGE SCALE GENOMIC DNA]</scope>
    <source>
        <strain evidence="5 6">CGMCC 4.6945</strain>
    </source>
</reference>
<dbReference type="GO" id="GO:0006508">
    <property type="term" value="P:proteolysis"/>
    <property type="evidence" value="ECO:0007669"/>
    <property type="project" value="InterPro"/>
</dbReference>
<evidence type="ECO:0000256" key="1">
    <source>
        <dbReference type="ARBA" id="ARBA00022801"/>
    </source>
</evidence>
<keyword evidence="6" id="KW-1185">Reference proteome</keyword>
<dbReference type="AlphaFoldDB" id="A0A1I0VJB5"/>
<organism evidence="5 6">
    <name type="scientific">Cellulomonas marina</name>
    <dbReference type="NCBI Taxonomy" id="988821"/>
    <lineage>
        <taxon>Bacteria</taxon>
        <taxon>Bacillati</taxon>
        <taxon>Actinomycetota</taxon>
        <taxon>Actinomycetes</taxon>
        <taxon>Micrococcales</taxon>
        <taxon>Cellulomonadaceae</taxon>
        <taxon>Cellulomonas</taxon>
    </lineage>
</organism>
<keyword evidence="2" id="KW-0720">Serine protease</keyword>
<dbReference type="EMBL" id="FOKA01000001">
    <property type="protein sequence ID" value="SFA76484.1"/>
    <property type="molecule type" value="Genomic_DNA"/>
</dbReference>
<dbReference type="SUPFAM" id="SSF53474">
    <property type="entry name" value="alpha/beta-Hydrolases"/>
    <property type="match status" value="1"/>
</dbReference>
<dbReference type="Gene3D" id="3.40.50.1820">
    <property type="entry name" value="alpha/beta hydrolase"/>
    <property type="match status" value="1"/>
</dbReference>
<proteinExistence type="predicted"/>
<keyword evidence="5" id="KW-0645">Protease</keyword>
<dbReference type="RefSeq" id="WP_090030244.1">
    <property type="nucleotide sequence ID" value="NZ_BONM01000003.1"/>
</dbReference>
<feature type="region of interest" description="Disordered" evidence="3">
    <location>
        <begin position="201"/>
        <end position="237"/>
    </location>
</feature>
<dbReference type="PANTHER" id="PTHR42776:SF27">
    <property type="entry name" value="DIPEPTIDYL PEPTIDASE FAMILY MEMBER 6"/>
    <property type="match status" value="1"/>
</dbReference>
<keyword evidence="5" id="KW-0031">Aminopeptidase</keyword>
<evidence type="ECO:0000313" key="5">
    <source>
        <dbReference type="EMBL" id="SFA76484.1"/>
    </source>
</evidence>
<dbReference type="Pfam" id="PF00326">
    <property type="entry name" value="Peptidase_S9"/>
    <property type="match status" value="1"/>
</dbReference>
<evidence type="ECO:0000256" key="3">
    <source>
        <dbReference type="SAM" id="MobiDB-lite"/>
    </source>
</evidence>
<dbReference type="InterPro" id="IPR011042">
    <property type="entry name" value="6-blade_b-propeller_TolB-like"/>
</dbReference>
<dbReference type="InterPro" id="IPR011659">
    <property type="entry name" value="WD40"/>
</dbReference>
<protein>
    <submittedName>
        <fullName evidence="5">Dipeptidyl aminopeptidase/acylaminoacyl peptidase</fullName>
    </submittedName>
</protein>